<keyword evidence="8" id="KW-0255">Endonuclease</keyword>
<dbReference type="InterPro" id="IPR018117">
    <property type="entry name" value="C5_DNA_meth_AS"/>
</dbReference>
<dbReference type="EMBL" id="BJXN01000009">
    <property type="protein sequence ID" value="GEM90070.1"/>
    <property type="molecule type" value="Genomic_DNA"/>
</dbReference>
<evidence type="ECO:0000256" key="2">
    <source>
        <dbReference type="ARBA" id="ARBA00022679"/>
    </source>
</evidence>
<dbReference type="InterPro" id="IPR050390">
    <property type="entry name" value="C5-Methyltransferase"/>
</dbReference>
<dbReference type="GO" id="GO:0044027">
    <property type="term" value="P:negative regulation of gene expression via chromosomal CpG island methylation"/>
    <property type="evidence" value="ECO:0007669"/>
    <property type="project" value="TreeGrafter"/>
</dbReference>
<comment type="caution">
    <text evidence="8">The sequence shown here is derived from an EMBL/GenBank/DDBJ whole genome shotgun (WGS) entry which is preliminary data.</text>
</comment>
<keyword evidence="8" id="KW-0378">Hydrolase</keyword>
<dbReference type="GO" id="GO:0003677">
    <property type="term" value="F:DNA binding"/>
    <property type="evidence" value="ECO:0007669"/>
    <property type="project" value="TreeGrafter"/>
</dbReference>
<dbReference type="Gene3D" id="3.90.120.10">
    <property type="entry name" value="DNA Methylase, subunit A, domain 2"/>
    <property type="match status" value="1"/>
</dbReference>
<dbReference type="NCBIfam" id="TIGR00675">
    <property type="entry name" value="dcm"/>
    <property type="match status" value="1"/>
</dbReference>
<evidence type="ECO:0000256" key="3">
    <source>
        <dbReference type="ARBA" id="ARBA00022691"/>
    </source>
</evidence>
<evidence type="ECO:0000256" key="1">
    <source>
        <dbReference type="ARBA" id="ARBA00022603"/>
    </source>
</evidence>
<dbReference type="GO" id="GO:0009307">
    <property type="term" value="P:DNA restriction-modification system"/>
    <property type="evidence" value="ECO:0007669"/>
    <property type="project" value="UniProtKB-KW"/>
</dbReference>
<dbReference type="PROSITE" id="PS51679">
    <property type="entry name" value="SAM_MT_C5"/>
    <property type="match status" value="1"/>
</dbReference>
<accession>A0A511RK93</accession>
<dbReference type="GO" id="GO:0032259">
    <property type="term" value="P:methylation"/>
    <property type="evidence" value="ECO:0007669"/>
    <property type="project" value="UniProtKB-KW"/>
</dbReference>
<dbReference type="SUPFAM" id="SSF53335">
    <property type="entry name" value="S-adenosyl-L-methionine-dependent methyltransferases"/>
    <property type="match status" value="1"/>
</dbReference>
<dbReference type="OrthoDB" id="9813719at2"/>
<dbReference type="InterPro" id="IPR029063">
    <property type="entry name" value="SAM-dependent_MTases_sf"/>
</dbReference>
<comment type="catalytic activity">
    <reaction evidence="7">
        <text>a 2'-deoxycytidine in DNA + S-adenosyl-L-methionine = a 5-methyl-2'-deoxycytidine in DNA + S-adenosyl-L-homocysteine + H(+)</text>
        <dbReference type="Rhea" id="RHEA:13681"/>
        <dbReference type="Rhea" id="RHEA-COMP:11369"/>
        <dbReference type="Rhea" id="RHEA-COMP:11370"/>
        <dbReference type="ChEBI" id="CHEBI:15378"/>
        <dbReference type="ChEBI" id="CHEBI:57856"/>
        <dbReference type="ChEBI" id="CHEBI:59789"/>
        <dbReference type="ChEBI" id="CHEBI:85452"/>
        <dbReference type="ChEBI" id="CHEBI:85454"/>
        <dbReference type="EC" id="2.1.1.37"/>
    </reaction>
</comment>
<evidence type="ECO:0000313" key="9">
    <source>
        <dbReference type="Proteomes" id="UP000321827"/>
    </source>
</evidence>
<feature type="active site" evidence="5">
    <location>
        <position position="81"/>
    </location>
</feature>
<dbReference type="GO" id="GO:0003886">
    <property type="term" value="F:DNA (cytosine-5-)-methyltransferase activity"/>
    <property type="evidence" value="ECO:0007669"/>
    <property type="project" value="UniProtKB-EC"/>
</dbReference>
<evidence type="ECO:0000256" key="4">
    <source>
        <dbReference type="ARBA" id="ARBA00022747"/>
    </source>
</evidence>
<dbReference type="PROSITE" id="PS00094">
    <property type="entry name" value="C5_MTASE_1"/>
    <property type="match status" value="1"/>
</dbReference>
<dbReference type="PRINTS" id="PR00105">
    <property type="entry name" value="C5METTRFRASE"/>
</dbReference>
<evidence type="ECO:0000256" key="7">
    <source>
        <dbReference type="RuleBase" id="RU000417"/>
    </source>
</evidence>
<dbReference type="GO" id="GO:0004519">
    <property type="term" value="F:endonuclease activity"/>
    <property type="evidence" value="ECO:0007669"/>
    <property type="project" value="UniProtKB-KW"/>
</dbReference>
<keyword evidence="8" id="KW-0540">Nuclease</keyword>
<keyword evidence="2 5" id="KW-0808">Transferase</keyword>
<dbReference type="InterPro" id="IPR001525">
    <property type="entry name" value="C5_MeTfrase"/>
</dbReference>
<dbReference type="Pfam" id="PF00145">
    <property type="entry name" value="DNA_methylase"/>
    <property type="match status" value="1"/>
</dbReference>
<evidence type="ECO:0000256" key="5">
    <source>
        <dbReference type="PROSITE-ProRule" id="PRU01016"/>
    </source>
</evidence>
<keyword evidence="3 5" id="KW-0949">S-adenosyl-L-methionine</keyword>
<protein>
    <recommendedName>
        <fullName evidence="7">Cytosine-specific methyltransferase</fullName>
        <ecNumber evidence="7">2.1.1.37</ecNumber>
    </recommendedName>
</protein>
<dbReference type="RefSeq" id="WP_147147487.1">
    <property type="nucleotide sequence ID" value="NZ_BJXN01000009.1"/>
</dbReference>
<gene>
    <name evidence="8" type="ORF">ODE01S_15040</name>
</gene>
<keyword evidence="1 5" id="KW-0489">Methyltransferase</keyword>
<dbReference type="AlphaFoldDB" id="A0A511RK93"/>
<dbReference type="EC" id="2.1.1.37" evidence="7"/>
<proteinExistence type="inferred from homology"/>
<comment type="similarity">
    <text evidence="5 6">Belongs to the class I-like SAM-binding methyltransferase superfamily. C5-methyltransferase family.</text>
</comment>
<organism evidence="8 9">
    <name type="scientific">Oceanithermus desulfurans NBRC 100063</name>
    <dbReference type="NCBI Taxonomy" id="1227550"/>
    <lineage>
        <taxon>Bacteria</taxon>
        <taxon>Thermotogati</taxon>
        <taxon>Deinococcota</taxon>
        <taxon>Deinococci</taxon>
        <taxon>Thermales</taxon>
        <taxon>Thermaceae</taxon>
        <taxon>Oceanithermus</taxon>
    </lineage>
</organism>
<dbReference type="PANTHER" id="PTHR10629:SF52">
    <property type="entry name" value="DNA (CYTOSINE-5)-METHYLTRANSFERASE 1"/>
    <property type="match status" value="1"/>
</dbReference>
<evidence type="ECO:0000256" key="6">
    <source>
        <dbReference type="RuleBase" id="RU000416"/>
    </source>
</evidence>
<dbReference type="Proteomes" id="UP000321827">
    <property type="component" value="Unassembled WGS sequence"/>
</dbReference>
<sequence>MYKAIDLFSGMGGLTLGLKQAGFKVLAAVEKDDLAAETYKANHFEVKLIHDDIRRVNPNKLLKDLGLYPGEIDLVAGCPPCQGFSNIRTLNGARMICDPRNELVEVFAKFILEIQPKAVMMENVTGLVADDRFAVMRKSLLNAGYQETYDILDAQDYGVPQRRRRLIYLAGKGFSIPFGETSPVKLTVREAIANLPTAGKSGDPLHDFPEKRSERIKRLISMIPKNGGSRSDLPEELQLKCHSRTDGFNDVYGRMTWDKVAPTITGGCFNPSKGRFIHPEENRAITIREAALLQGFPADYIFPITKSKVALAEMIGNALPPPFIAAHARSILRVLRDNGGGVTTEKRD</sequence>
<name>A0A511RK93_9DEIN</name>
<evidence type="ECO:0000313" key="8">
    <source>
        <dbReference type="EMBL" id="GEM90070.1"/>
    </source>
</evidence>
<dbReference type="PANTHER" id="PTHR10629">
    <property type="entry name" value="CYTOSINE-SPECIFIC METHYLTRANSFERASE"/>
    <property type="match status" value="1"/>
</dbReference>
<dbReference type="Gene3D" id="3.40.50.150">
    <property type="entry name" value="Vaccinia Virus protein VP39"/>
    <property type="match status" value="1"/>
</dbReference>
<reference evidence="8 9" key="1">
    <citation type="submission" date="2019-07" db="EMBL/GenBank/DDBJ databases">
        <title>Whole genome shotgun sequence of Oceanithermus desulfurans NBRC 100063.</title>
        <authorList>
            <person name="Hosoyama A."/>
            <person name="Uohara A."/>
            <person name="Ohji S."/>
            <person name="Ichikawa N."/>
        </authorList>
    </citation>
    <scope>NUCLEOTIDE SEQUENCE [LARGE SCALE GENOMIC DNA]</scope>
    <source>
        <strain evidence="8 9">NBRC 100063</strain>
    </source>
</reference>
<keyword evidence="4" id="KW-0680">Restriction system</keyword>